<evidence type="ECO:0000313" key="1">
    <source>
        <dbReference type="EMBL" id="EZG69116.1"/>
    </source>
</evidence>
<dbReference type="GeneID" id="22912199"/>
<sequence>MVVVVDGGRGCSEDERMQHLVDKLLPYFECQEARMKKRLLCFLGLDAAEKSVALYQKGGGPVTCEMEALSKATTSQVMGALKASSSAVMLHLMPDSACPGAQRLKCPHMVVSVRGAKFRR</sequence>
<reference evidence="1" key="1">
    <citation type="submission" date="2013-12" db="EMBL/GenBank/DDBJ databases">
        <authorList>
            <person name="Omoto C.K."/>
            <person name="Sibley D."/>
            <person name="Venepally P."/>
            <person name="Hadjithomas M."/>
            <person name="Karamycheva S."/>
            <person name="Brunk B."/>
            <person name="Roos D."/>
            <person name="Caler E."/>
            <person name="Lorenzi H."/>
        </authorList>
    </citation>
    <scope>NUCLEOTIDE SEQUENCE</scope>
</reference>
<dbReference type="EMBL" id="AFNH02000454">
    <property type="protein sequence ID" value="EZG69116.1"/>
    <property type="molecule type" value="Genomic_DNA"/>
</dbReference>
<dbReference type="AlphaFoldDB" id="A0A023B8F9"/>
<dbReference type="Proteomes" id="UP000019763">
    <property type="component" value="Unassembled WGS sequence"/>
</dbReference>
<comment type="caution">
    <text evidence="1">The sequence shown here is derived from an EMBL/GenBank/DDBJ whole genome shotgun (WGS) entry which is preliminary data.</text>
</comment>
<dbReference type="RefSeq" id="XP_011134496.1">
    <property type="nucleotide sequence ID" value="XM_011136194.1"/>
</dbReference>
<dbReference type="VEuPathDB" id="CryptoDB:GNI_059890"/>
<keyword evidence="2" id="KW-1185">Reference proteome</keyword>
<gene>
    <name evidence="1" type="ORF">GNI_059890</name>
</gene>
<evidence type="ECO:0000313" key="2">
    <source>
        <dbReference type="Proteomes" id="UP000019763"/>
    </source>
</evidence>
<proteinExistence type="predicted"/>
<accession>A0A023B8F9</accession>
<protein>
    <submittedName>
        <fullName evidence="1">Uncharacterized protein</fullName>
    </submittedName>
</protein>
<organism evidence="1 2">
    <name type="scientific">Gregarina niphandrodes</name>
    <name type="common">Septate eugregarine</name>
    <dbReference type="NCBI Taxonomy" id="110365"/>
    <lineage>
        <taxon>Eukaryota</taxon>
        <taxon>Sar</taxon>
        <taxon>Alveolata</taxon>
        <taxon>Apicomplexa</taxon>
        <taxon>Conoidasida</taxon>
        <taxon>Gregarinasina</taxon>
        <taxon>Eugregarinorida</taxon>
        <taxon>Gregarinidae</taxon>
        <taxon>Gregarina</taxon>
    </lineage>
</organism>
<name>A0A023B8F9_GRENI</name>